<keyword evidence="2" id="KW-1185">Reference proteome</keyword>
<dbReference type="Proteomes" id="UP000230233">
    <property type="component" value="Chromosome IV"/>
</dbReference>
<name>A0A2G5U0D6_9PELO</name>
<protein>
    <submittedName>
        <fullName evidence="1">Uncharacterized protein</fullName>
    </submittedName>
</protein>
<evidence type="ECO:0000313" key="1">
    <source>
        <dbReference type="EMBL" id="PIC32913.1"/>
    </source>
</evidence>
<accession>A0A2G5U0D6</accession>
<dbReference type="AlphaFoldDB" id="A0A2G5U0D6"/>
<dbReference type="EMBL" id="PDUG01000004">
    <property type="protein sequence ID" value="PIC32913.1"/>
    <property type="molecule type" value="Genomic_DNA"/>
</dbReference>
<comment type="caution">
    <text evidence="1">The sequence shown here is derived from an EMBL/GenBank/DDBJ whole genome shotgun (WGS) entry which is preliminary data.</text>
</comment>
<sequence length="106" mass="12647">MQKILFFFGELEILLMKFLQFENCILQIYSNREIEKSFFFTATVTQKDAQVTGWSGHPDQPIDRKIYFLVFFESTVTRVFVPKMMPNWTSGPTDRQKEKLYFSNLQ</sequence>
<gene>
    <name evidence="1" type="primary">Cnig_chr_IV.g13078</name>
    <name evidence="1" type="ORF">B9Z55_013078</name>
</gene>
<proteinExistence type="predicted"/>
<organism evidence="1 2">
    <name type="scientific">Caenorhabditis nigoni</name>
    <dbReference type="NCBI Taxonomy" id="1611254"/>
    <lineage>
        <taxon>Eukaryota</taxon>
        <taxon>Metazoa</taxon>
        <taxon>Ecdysozoa</taxon>
        <taxon>Nematoda</taxon>
        <taxon>Chromadorea</taxon>
        <taxon>Rhabditida</taxon>
        <taxon>Rhabditina</taxon>
        <taxon>Rhabditomorpha</taxon>
        <taxon>Rhabditoidea</taxon>
        <taxon>Rhabditidae</taxon>
        <taxon>Peloderinae</taxon>
        <taxon>Caenorhabditis</taxon>
    </lineage>
</organism>
<evidence type="ECO:0000313" key="2">
    <source>
        <dbReference type="Proteomes" id="UP000230233"/>
    </source>
</evidence>
<reference evidence="2" key="1">
    <citation type="submission" date="2017-10" db="EMBL/GenBank/DDBJ databases">
        <title>Rapid genome shrinkage in a self-fertile nematode reveals novel sperm competition proteins.</title>
        <authorList>
            <person name="Yin D."/>
            <person name="Schwarz E.M."/>
            <person name="Thomas C.G."/>
            <person name="Felde R.L."/>
            <person name="Korf I.F."/>
            <person name="Cutter A.D."/>
            <person name="Schartner C.M."/>
            <person name="Ralston E.J."/>
            <person name="Meyer B.J."/>
            <person name="Haag E.S."/>
        </authorList>
    </citation>
    <scope>NUCLEOTIDE SEQUENCE [LARGE SCALE GENOMIC DNA]</scope>
    <source>
        <strain evidence="2">JU1422</strain>
    </source>
</reference>